<reference evidence="2" key="1">
    <citation type="submission" date="2012-04" db="EMBL/GenBank/DDBJ databases">
        <title>The Genome Sequence of Loa loa.</title>
        <authorList>
            <consortium name="The Broad Institute Genome Sequencing Platform"/>
            <consortium name="Broad Institute Genome Sequencing Center for Infectious Disease"/>
            <person name="Nutman T.B."/>
            <person name="Fink D.L."/>
            <person name="Russ C."/>
            <person name="Young S."/>
            <person name="Zeng Q."/>
            <person name="Gargeya S."/>
            <person name="Alvarado L."/>
            <person name="Berlin A."/>
            <person name="Chapman S.B."/>
            <person name="Chen Z."/>
            <person name="Freedman E."/>
            <person name="Gellesch M."/>
            <person name="Goldberg J."/>
            <person name="Griggs A."/>
            <person name="Gujja S."/>
            <person name="Heilman E.R."/>
            <person name="Heiman D."/>
            <person name="Howarth C."/>
            <person name="Mehta T."/>
            <person name="Neiman D."/>
            <person name="Pearson M."/>
            <person name="Roberts A."/>
            <person name="Saif S."/>
            <person name="Shea T."/>
            <person name="Shenoy N."/>
            <person name="Sisk P."/>
            <person name="Stolte C."/>
            <person name="Sykes S."/>
            <person name="White J."/>
            <person name="Yandava C."/>
            <person name="Haas B."/>
            <person name="Henn M.R."/>
            <person name="Nusbaum C."/>
            <person name="Birren B."/>
        </authorList>
    </citation>
    <scope>NUCLEOTIDE SEQUENCE [LARGE SCALE GENOMIC DNA]</scope>
</reference>
<dbReference type="OMA" id="NRRQHNY"/>
<proteinExistence type="predicted"/>
<evidence type="ECO:0000313" key="2">
    <source>
        <dbReference type="EMBL" id="EFO18837.1"/>
    </source>
</evidence>
<dbReference type="GO" id="GO:0098887">
    <property type="term" value="P:neurotransmitter receptor transport, endosome to postsynaptic membrane"/>
    <property type="evidence" value="ECO:0007669"/>
    <property type="project" value="TreeGrafter"/>
</dbReference>
<dbReference type="GO" id="GO:0099152">
    <property type="term" value="P:regulation of neurotransmitter receptor transport, endosome to postsynaptic membrane"/>
    <property type="evidence" value="ECO:0007669"/>
    <property type="project" value="TreeGrafter"/>
</dbReference>
<evidence type="ECO:0000256" key="1">
    <source>
        <dbReference type="SAM" id="Coils"/>
    </source>
</evidence>
<dbReference type="GO" id="GO:1905244">
    <property type="term" value="P:regulation of modification of synaptic structure"/>
    <property type="evidence" value="ECO:0007669"/>
    <property type="project" value="TreeGrafter"/>
</dbReference>
<dbReference type="GO" id="GO:0098837">
    <property type="term" value="C:postsynaptic recycling endosome"/>
    <property type="evidence" value="ECO:0007669"/>
    <property type="project" value="TreeGrafter"/>
</dbReference>
<sequence>MSVTNDTPPDNELRNGTINNVSASISEEEFYRLQEQLLELRKRNYELLEENRRQHNYITSLSSKGTDALLFASKLVGRKKDKDNSNEKLENEVRLLQHKLSSQEEEFRLQQSTLLSELNK</sequence>
<dbReference type="GeneID" id="9947098"/>
<dbReference type="InParanoid" id="A0A1S0TSP5"/>
<dbReference type="KEGG" id="loa:LOAG_09656"/>
<dbReference type="InterPro" id="IPR026204">
    <property type="entry name" value="GRIPAP1"/>
</dbReference>
<dbReference type="RefSeq" id="XP_003145231.1">
    <property type="nucleotide sequence ID" value="XM_003145183.1"/>
</dbReference>
<dbReference type="GO" id="GO:0099158">
    <property type="term" value="P:regulation of recycling endosome localization within postsynapse"/>
    <property type="evidence" value="ECO:0007669"/>
    <property type="project" value="TreeGrafter"/>
</dbReference>
<feature type="non-terminal residue" evidence="2">
    <location>
        <position position="120"/>
    </location>
</feature>
<dbReference type="CTD" id="9947098"/>
<dbReference type="EMBL" id="JH712407">
    <property type="protein sequence ID" value="EFO18837.1"/>
    <property type="molecule type" value="Genomic_DNA"/>
</dbReference>
<accession>A0A1S0TSP5</accession>
<dbReference type="GO" id="GO:0098998">
    <property type="term" value="C:extrinsic component of postsynaptic early endosome membrane"/>
    <property type="evidence" value="ECO:0007669"/>
    <property type="project" value="TreeGrafter"/>
</dbReference>
<dbReference type="GO" id="GO:0098978">
    <property type="term" value="C:glutamatergic synapse"/>
    <property type="evidence" value="ECO:0007669"/>
    <property type="project" value="TreeGrafter"/>
</dbReference>
<dbReference type="OrthoDB" id="6269447at2759"/>
<gene>
    <name evidence="2" type="ORF">LOAG_09656</name>
</gene>
<dbReference type="PANTHER" id="PTHR18978">
    <property type="entry name" value="GRIP-1 ASSOCIATED PROTEIN 1"/>
    <property type="match status" value="1"/>
</dbReference>
<name>A0A1S0TSP5_LOALO</name>
<protein>
    <submittedName>
        <fullName evidence="2">Uncharacterized protein</fullName>
    </submittedName>
</protein>
<feature type="coiled-coil region" evidence="1">
    <location>
        <begin position="72"/>
        <end position="106"/>
    </location>
</feature>
<keyword evidence="1" id="KW-0175">Coiled coil</keyword>
<dbReference type="PANTHER" id="PTHR18978:SF1">
    <property type="entry name" value="GRIP1-ASSOCIATED PROTEIN 1"/>
    <property type="match status" value="1"/>
</dbReference>
<organism evidence="2">
    <name type="scientific">Loa loa</name>
    <name type="common">Eye worm</name>
    <name type="synonym">Filaria loa</name>
    <dbReference type="NCBI Taxonomy" id="7209"/>
    <lineage>
        <taxon>Eukaryota</taxon>
        <taxon>Metazoa</taxon>
        <taxon>Ecdysozoa</taxon>
        <taxon>Nematoda</taxon>
        <taxon>Chromadorea</taxon>
        <taxon>Rhabditida</taxon>
        <taxon>Spirurina</taxon>
        <taxon>Spiruromorpha</taxon>
        <taxon>Filarioidea</taxon>
        <taxon>Onchocercidae</taxon>
        <taxon>Loa</taxon>
    </lineage>
</organism>
<dbReference type="AlphaFoldDB" id="A0A1S0TSP5"/>